<keyword evidence="10" id="KW-0472">Membrane</keyword>
<dbReference type="Pfam" id="PF13041">
    <property type="entry name" value="PPR_2"/>
    <property type="match status" value="1"/>
</dbReference>
<keyword evidence="13" id="KW-1185">Reference proteome</keyword>
<keyword evidence="7" id="KW-0560">Oxidoreductase</keyword>
<organism evidence="12 13">
    <name type="scientific">Malus domestica</name>
    <name type="common">Apple</name>
    <name type="synonym">Pyrus malus</name>
    <dbReference type="NCBI Taxonomy" id="3750"/>
    <lineage>
        <taxon>Eukaryota</taxon>
        <taxon>Viridiplantae</taxon>
        <taxon>Streptophyta</taxon>
        <taxon>Embryophyta</taxon>
        <taxon>Tracheophyta</taxon>
        <taxon>Spermatophyta</taxon>
        <taxon>Magnoliopsida</taxon>
        <taxon>eudicotyledons</taxon>
        <taxon>Gunneridae</taxon>
        <taxon>Pentapetalae</taxon>
        <taxon>rosids</taxon>
        <taxon>fabids</taxon>
        <taxon>Rosales</taxon>
        <taxon>Rosaceae</taxon>
        <taxon>Amygdaloideae</taxon>
        <taxon>Maleae</taxon>
        <taxon>Malus</taxon>
    </lineage>
</organism>
<dbReference type="AlphaFoldDB" id="A0A498HVV8"/>
<dbReference type="EMBL" id="RDQH01000341">
    <property type="protein sequence ID" value="RXH75728.1"/>
    <property type="molecule type" value="Genomic_DNA"/>
</dbReference>
<comment type="caution">
    <text evidence="12">The sequence shown here is derived from an EMBL/GenBank/DDBJ whole genome shotgun (WGS) entry which is preliminary data.</text>
</comment>
<dbReference type="InterPro" id="IPR011990">
    <property type="entry name" value="TPR-like_helical_dom_sf"/>
</dbReference>
<evidence type="ECO:0008006" key="14">
    <source>
        <dbReference type="Google" id="ProtNLM"/>
    </source>
</evidence>
<dbReference type="PRINTS" id="PR00463">
    <property type="entry name" value="EP450I"/>
</dbReference>
<evidence type="ECO:0000256" key="4">
    <source>
        <dbReference type="ARBA" id="ARBA00022617"/>
    </source>
</evidence>
<dbReference type="InterPro" id="IPR002401">
    <property type="entry name" value="Cyt_P450_E_grp-I"/>
</dbReference>
<comment type="cofactor">
    <cofactor evidence="1">
        <name>heme</name>
        <dbReference type="ChEBI" id="CHEBI:30413"/>
    </cofactor>
</comment>
<dbReference type="Gene3D" id="1.25.40.10">
    <property type="entry name" value="Tetratricopeptide repeat domain"/>
    <property type="match status" value="1"/>
</dbReference>
<protein>
    <recommendedName>
        <fullName evidence="14">Cytochrome P450</fullName>
    </recommendedName>
</protein>
<dbReference type="GO" id="GO:0016705">
    <property type="term" value="F:oxidoreductase activity, acting on paired donors, with incorporation or reduction of molecular oxygen"/>
    <property type="evidence" value="ECO:0007669"/>
    <property type="project" value="InterPro"/>
</dbReference>
<comment type="similarity">
    <text evidence="3">Belongs to the cytochrome P450 family.</text>
</comment>
<dbReference type="Pfam" id="PF00067">
    <property type="entry name" value="p450"/>
    <property type="match status" value="1"/>
</dbReference>
<dbReference type="GO" id="GO:0004497">
    <property type="term" value="F:monooxygenase activity"/>
    <property type="evidence" value="ECO:0007669"/>
    <property type="project" value="UniProtKB-KW"/>
</dbReference>
<reference evidence="12 13" key="1">
    <citation type="submission" date="2018-10" db="EMBL/GenBank/DDBJ databases">
        <title>A high-quality apple genome assembly.</title>
        <authorList>
            <person name="Hu J."/>
        </authorList>
    </citation>
    <scope>NUCLEOTIDE SEQUENCE [LARGE SCALE GENOMIC DNA]</scope>
    <source>
        <strain evidence="13">cv. HFTH1</strain>
        <tissue evidence="12">Young leaf</tissue>
    </source>
</reference>
<evidence type="ECO:0000313" key="12">
    <source>
        <dbReference type="EMBL" id="RXH75728.1"/>
    </source>
</evidence>
<evidence type="ECO:0000256" key="10">
    <source>
        <dbReference type="ARBA" id="ARBA00023136"/>
    </source>
</evidence>
<evidence type="ECO:0000256" key="2">
    <source>
        <dbReference type="ARBA" id="ARBA00004370"/>
    </source>
</evidence>
<dbReference type="PROSITE" id="PS51375">
    <property type="entry name" value="PPR"/>
    <property type="match status" value="1"/>
</dbReference>
<dbReference type="PANTHER" id="PTHR47943">
    <property type="entry name" value="CYTOCHROME P450 93A3-LIKE"/>
    <property type="match status" value="1"/>
</dbReference>
<sequence length="309" mass="35492">MERMVEESELEKLEYLDMVLKETVRLHPVAPLLLPHSANEDCNANGFHIPGKSRVMVNIWAIGRDPNVWTDAEKFVPERFDGRSIDVRGRDFHFIPAMQLGITMVQLLAAQLTKRGKEKKEKKKSHGKRYLGQARTAVIDGSKGEMGDLENNFMVHCKEGKLKEACYVHESLPKMEVTPNQYAKNGKKSMMPEPLLWNCTIDCYGRYEDLSTALSVKDQYAHFWCSSKCVYLQCVDPCTRSAAFKLGLQLYDEILRIGFDPDLFTYTALIRGHCVRGDMKEAEELFTKIHKSGLPIDHVPYRIFFKEYC</sequence>
<dbReference type="SUPFAM" id="SSF48264">
    <property type="entry name" value="Cytochrome P450"/>
    <property type="match status" value="1"/>
</dbReference>
<dbReference type="InterPro" id="IPR002885">
    <property type="entry name" value="PPR_rpt"/>
</dbReference>
<comment type="subcellular location">
    <subcellularLocation>
        <location evidence="2">Membrane</location>
    </subcellularLocation>
</comment>
<dbReference type="GO" id="GO:0020037">
    <property type="term" value="F:heme binding"/>
    <property type="evidence" value="ECO:0007669"/>
    <property type="project" value="InterPro"/>
</dbReference>
<keyword evidence="4" id="KW-0349">Heme</keyword>
<keyword evidence="8" id="KW-0408">Iron</keyword>
<dbReference type="GO" id="GO:0016020">
    <property type="term" value="C:membrane"/>
    <property type="evidence" value="ECO:0007669"/>
    <property type="project" value="UniProtKB-SubCell"/>
</dbReference>
<dbReference type="Proteomes" id="UP000290289">
    <property type="component" value="Chromosome 15"/>
</dbReference>
<evidence type="ECO:0000313" key="13">
    <source>
        <dbReference type="Proteomes" id="UP000290289"/>
    </source>
</evidence>
<feature type="repeat" description="PPR" evidence="11">
    <location>
        <begin position="262"/>
        <end position="296"/>
    </location>
</feature>
<proteinExistence type="inferred from homology"/>
<dbReference type="NCBIfam" id="TIGR00756">
    <property type="entry name" value="PPR"/>
    <property type="match status" value="1"/>
</dbReference>
<accession>A0A498HVV8</accession>
<dbReference type="InterPro" id="IPR036396">
    <property type="entry name" value="Cyt_P450_sf"/>
</dbReference>
<evidence type="ECO:0000256" key="7">
    <source>
        <dbReference type="ARBA" id="ARBA00023002"/>
    </source>
</evidence>
<evidence type="ECO:0000256" key="9">
    <source>
        <dbReference type="ARBA" id="ARBA00023033"/>
    </source>
</evidence>
<evidence type="ECO:0000256" key="8">
    <source>
        <dbReference type="ARBA" id="ARBA00023004"/>
    </source>
</evidence>
<keyword evidence="6" id="KW-0677">Repeat</keyword>
<evidence type="ECO:0000256" key="1">
    <source>
        <dbReference type="ARBA" id="ARBA00001971"/>
    </source>
</evidence>
<dbReference type="PANTHER" id="PTHR47943:SF2">
    <property type="entry name" value="CYTOCHROME P450"/>
    <property type="match status" value="1"/>
</dbReference>
<evidence type="ECO:0000256" key="6">
    <source>
        <dbReference type="ARBA" id="ARBA00022737"/>
    </source>
</evidence>
<keyword evidence="5" id="KW-0479">Metal-binding</keyword>
<name>A0A498HVV8_MALDO</name>
<dbReference type="GO" id="GO:0005506">
    <property type="term" value="F:iron ion binding"/>
    <property type="evidence" value="ECO:0007669"/>
    <property type="project" value="InterPro"/>
</dbReference>
<dbReference type="InterPro" id="IPR001128">
    <property type="entry name" value="Cyt_P450"/>
</dbReference>
<keyword evidence="9" id="KW-0503">Monooxygenase</keyword>
<evidence type="ECO:0000256" key="5">
    <source>
        <dbReference type="ARBA" id="ARBA00022723"/>
    </source>
</evidence>
<dbReference type="Gene3D" id="1.10.630.10">
    <property type="entry name" value="Cytochrome P450"/>
    <property type="match status" value="1"/>
</dbReference>
<gene>
    <name evidence="12" type="ORF">DVH24_039427</name>
</gene>
<evidence type="ECO:0000256" key="11">
    <source>
        <dbReference type="PROSITE-ProRule" id="PRU00708"/>
    </source>
</evidence>
<evidence type="ECO:0000256" key="3">
    <source>
        <dbReference type="ARBA" id="ARBA00010617"/>
    </source>
</evidence>